<protein>
    <submittedName>
        <fullName evidence="1">Uncharacterized protein</fullName>
    </submittedName>
</protein>
<organism evidence="1 2">
    <name type="scientific">Lentinus brumalis</name>
    <dbReference type="NCBI Taxonomy" id="2498619"/>
    <lineage>
        <taxon>Eukaryota</taxon>
        <taxon>Fungi</taxon>
        <taxon>Dikarya</taxon>
        <taxon>Basidiomycota</taxon>
        <taxon>Agaricomycotina</taxon>
        <taxon>Agaricomycetes</taxon>
        <taxon>Polyporales</taxon>
        <taxon>Polyporaceae</taxon>
        <taxon>Lentinus</taxon>
    </lineage>
</organism>
<keyword evidence="2" id="KW-1185">Reference proteome</keyword>
<proteinExistence type="predicted"/>
<gene>
    <name evidence="1" type="ORF">OH76DRAFT_680099</name>
</gene>
<evidence type="ECO:0000313" key="2">
    <source>
        <dbReference type="Proteomes" id="UP000256964"/>
    </source>
</evidence>
<sequence length="174" mass="19169">MSSGALSNERKSSRTTCHPSGQCTQFFAVLPSVTNNSNNLQCAPKGTLFEASAAAPGIRSTMRLTKTPSVSRHQELYMHAFHARTLLGRHLPALQANKHLSRPTLWFPRLPYAALQGLSAQPLPPTPCRLHQRPTMLLGSRGKASMTRTSLLTISLLDMICRHRAFPSGEEKRV</sequence>
<dbReference type="EMBL" id="KZ857413">
    <property type="protein sequence ID" value="RDX48171.1"/>
    <property type="molecule type" value="Genomic_DNA"/>
</dbReference>
<reference evidence="1 2" key="1">
    <citation type="journal article" date="2018" name="Biotechnol. Biofuels">
        <title>Integrative visual omics of the white-rot fungus Polyporus brumalis exposes the biotechnological potential of its oxidative enzymes for delignifying raw plant biomass.</title>
        <authorList>
            <person name="Miyauchi S."/>
            <person name="Rancon A."/>
            <person name="Drula E."/>
            <person name="Hage H."/>
            <person name="Chaduli D."/>
            <person name="Favel A."/>
            <person name="Grisel S."/>
            <person name="Henrissat B."/>
            <person name="Herpoel-Gimbert I."/>
            <person name="Ruiz-Duenas F.J."/>
            <person name="Chevret D."/>
            <person name="Hainaut M."/>
            <person name="Lin J."/>
            <person name="Wang M."/>
            <person name="Pangilinan J."/>
            <person name="Lipzen A."/>
            <person name="Lesage-Meessen L."/>
            <person name="Navarro D."/>
            <person name="Riley R."/>
            <person name="Grigoriev I.V."/>
            <person name="Zhou S."/>
            <person name="Raouche S."/>
            <person name="Rosso M.N."/>
        </authorList>
    </citation>
    <scope>NUCLEOTIDE SEQUENCE [LARGE SCALE GENOMIC DNA]</scope>
    <source>
        <strain evidence="1 2">BRFM 1820</strain>
    </source>
</reference>
<evidence type="ECO:0000313" key="1">
    <source>
        <dbReference type="EMBL" id="RDX48171.1"/>
    </source>
</evidence>
<accession>A0A371D6K5</accession>
<dbReference type="AlphaFoldDB" id="A0A371D6K5"/>
<name>A0A371D6K5_9APHY</name>
<dbReference type="Proteomes" id="UP000256964">
    <property type="component" value="Unassembled WGS sequence"/>
</dbReference>